<gene>
    <name evidence="2" type="ORF">ACFQ1O_03285</name>
</gene>
<dbReference type="SMART" id="SM00028">
    <property type="entry name" value="TPR"/>
    <property type="match status" value="9"/>
</dbReference>
<keyword evidence="3" id="KW-1185">Reference proteome</keyword>
<reference evidence="3" key="1">
    <citation type="journal article" date="2019" name="Int. J. Syst. Evol. Microbiol.">
        <title>The Global Catalogue of Microorganisms (GCM) 10K type strain sequencing project: providing services to taxonomists for standard genome sequencing and annotation.</title>
        <authorList>
            <consortium name="The Broad Institute Genomics Platform"/>
            <consortium name="The Broad Institute Genome Sequencing Center for Infectious Disease"/>
            <person name="Wu L."/>
            <person name="Ma J."/>
        </authorList>
    </citation>
    <scope>NUCLEOTIDE SEQUENCE [LARGE SCALE GENOMIC DNA]</scope>
    <source>
        <strain evidence="3">CCUG 62114</strain>
    </source>
</reference>
<dbReference type="PANTHER" id="PTHR12558">
    <property type="entry name" value="CELL DIVISION CYCLE 16,23,27"/>
    <property type="match status" value="1"/>
</dbReference>
<dbReference type="Proteomes" id="UP001596997">
    <property type="component" value="Unassembled WGS sequence"/>
</dbReference>
<dbReference type="Pfam" id="PF13181">
    <property type="entry name" value="TPR_8"/>
    <property type="match status" value="2"/>
</dbReference>
<feature type="repeat" description="TPR" evidence="1">
    <location>
        <begin position="268"/>
        <end position="301"/>
    </location>
</feature>
<dbReference type="PANTHER" id="PTHR12558:SF13">
    <property type="entry name" value="CELL DIVISION CYCLE PROTEIN 27 HOMOLOG"/>
    <property type="match status" value="1"/>
</dbReference>
<dbReference type="Pfam" id="PF13174">
    <property type="entry name" value="TPR_6"/>
    <property type="match status" value="1"/>
</dbReference>
<protein>
    <submittedName>
        <fullName evidence="2">Tetratricopeptide repeat protein</fullName>
    </submittedName>
</protein>
<evidence type="ECO:0000313" key="3">
    <source>
        <dbReference type="Proteomes" id="UP001596997"/>
    </source>
</evidence>
<dbReference type="SUPFAM" id="SSF48452">
    <property type="entry name" value="TPR-like"/>
    <property type="match status" value="2"/>
</dbReference>
<accession>A0ABW3HZM7</accession>
<proteinExistence type="predicted"/>
<dbReference type="RefSeq" id="WP_377713482.1">
    <property type="nucleotide sequence ID" value="NZ_JBHTJM010000003.1"/>
</dbReference>
<dbReference type="PROSITE" id="PS50005">
    <property type="entry name" value="TPR"/>
    <property type="match status" value="5"/>
</dbReference>
<feature type="repeat" description="TPR" evidence="1">
    <location>
        <begin position="370"/>
        <end position="403"/>
    </location>
</feature>
<organism evidence="2 3">
    <name type="scientific">Pseudofulvibacter geojedonensis</name>
    <dbReference type="NCBI Taxonomy" id="1123758"/>
    <lineage>
        <taxon>Bacteria</taxon>
        <taxon>Pseudomonadati</taxon>
        <taxon>Bacteroidota</taxon>
        <taxon>Flavobacteriia</taxon>
        <taxon>Flavobacteriales</taxon>
        <taxon>Flavobacteriaceae</taxon>
        <taxon>Pseudofulvibacter</taxon>
    </lineage>
</organism>
<name>A0ABW3HZM7_9FLAO</name>
<evidence type="ECO:0000256" key="1">
    <source>
        <dbReference type="PROSITE-ProRule" id="PRU00339"/>
    </source>
</evidence>
<dbReference type="Gene3D" id="1.25.40.10">
    <property type="entry name" value="Tetratricopeptide repeat domain"/>
    <property type="match status" value="3"/>
</dbReference>
<feature type="repeat" description="TPR" evidence="1">
    <location>
        <begin position="302"/>
        <end position="335"/>
    </location>
</feature>
<dbReference type="EMBL" id="JBHTJM010000003">
    <property type="protein sequence ID" value="MFD0963024.1"/>
    <property type="molecule type" value="Genomic_DNA"/>
</dbReference>
<dbReference type="Pfam" id="PF13432">
    <property type="entry name" value="TPR_16"/>
    <property type="match status" value="1"/>
</dbReference>
<dbReference type="InterPro" id="IPR011990">
    <property type="entry name" value="TPR-like_helical_dom_sf"/>
</dbReference>
<evidence type="ECO:0000313" key="2">
    <source>
        <dbReference type="EMBL" id="MFD0963024.1"/>
    </source>
</evidence>
<dbReference type="InterPro" id="IPR019734">
    <property type="entry name" value="TPR_rpt"/>
</dbReference>
<keyword evidence="1" id="KW-0802">TPR repeat</keyword>
<feature type="repeat" description="TPR" evidence="1">
    <location>
        <begin position="132"/>
        <end position="165"/>
    </location>
</feature>
<comment type="caution">
    <text evidence="2">The sequence shown here is derived from an EMBL/GenBank/DDBJ whole genome shotgun (WGS) entry which is preliminary data.</text>
</comment>
<sequence>MQLSHNDEPNFSITKFEKMLKTNNVFFFDSIEFEGIINHYLEIGKVALAKKAIKIGLEQHPSSITLMLFDIEVMVFENKLDIADKKLEELYQLEPNNDEIYIQKATILSKRDLHQKAIDVLKMALEFAQEKADIYSLIGMEYLYLEDFELAKTFYQKCLAEDNLDYAALYNIIYCYDFLEQHEEAVDFINSFLDNNPYSEVAWHQLGKQYLKINDLPKALAAFDFAIISDDTFIGAYFEKGKVLEQLGRYQEAIENYLLTLELDDPTSFAYLRIGVCYEKLNDSEMALQYYYKTVHEDPLLDKGWQAITDYYLKLKNYQKALYYINKAIDIDGQNISYWKRYSQINFKLNFYEEAEKGYRKIIELGNYELNTWLDRSDLLYKIGELDAAIQNLLQGLEFYPNHAEIEYRLAGLYYCVNEPQKGQYHLVNALQNDKEYIIILEELFGNIYNRKSIQELIKKHSI</sequence>
<feature type="repeat" description="TPR" evidence="1">
    <location>
        <begin position="234"/>
        <end position="267"/>
    </location>
</feature>